<dbReference type="Proteomes" id="UP000018725">
    <property type="component" value="Chromosome"/>
</dbReference>
<keyword evidence="2" id="KW-1185">Reference proteome</keyword>
<name>A0ACA7NYZ4_9PSED</name>
<gene>
    <name evidence="1" type="ORF">U771_01850</name>
</gene>
<proteinExistence type="predicted"/>
<protein>
    <submittedName>
        <fullName evidence="1">Uncharacterized protein</fullName>
    </submittedName>
</protein>
<reference evidence="1 2" key="1">
    <citation type="journal article" date="2014" name="Genome Announc.">
        <title>Complete Genome Sequence of Pseudomonas sp. Strain TKP, Isolated from a gamma-Hexachlorocyclohexane-Degrading Mixed Culture.</title>
        <authorList>
            <person name="Ohtsubo Y."/>
            <person name="Kishida K."/>
            <person name="Sato T."/>
            <person name="Tabata M."/>
            <person name="Kawasumi T."/>
            <person name="Ogura Y."/>
            <person name="Hayashi T."/>
            <person name="Tsuda M."/>
            <person name="Nagata Y."/>
        </authorList>
    </citation>
    <scope>NUCLEOTIDE SEQUENCE [LARGE SCALE GENOMIC DNA]</scope>
    <source>
        <strain evidence="1 2">TKP</strain>
    </source>
</reference>
<evidence type="ECO:0000313" key="2">
    <source>
        <dbReference type="Proteomes" id="UP000018725"/>
    </source>
</evidence>
<accession>A0ACA7NYZ4</accession>
<evidence type="ECO:0000313" key="1">
    <source>
        <dbReference type="EMBL" id="AHC32930.1"/>
    </source>
</evidence>
<sequence>MTFSTERLADSDTSAVARSAMSLENQQVRPAREPKDLNQYDAMIRRLDQKPSVHEILTAFSPV</sequence>
<organism evidence="1 2">
    <name type="scientific">Pseudomonas gorinensis</name>
    <dbReference type="NCBI Taxonomy" id="3240790"/>
    <lineage>
        <taxon>Bacteria</taxon>
        <taxon>Pseudomonadati</taxon>
        <taxon>Pseudomonadota</taxon>
        <taxon>Gammaproteobacteria</taxon>
        <taxon>Pseudomonadales</taxon>
        <taxon>Pseudomonadaceae</taxon>
        <taxon>Pseudomonas</taxon>
    </lineage>
</organism>
<dbReference type="EMBL" id="CP006852">
    <property type="protein sequence ID" value="AHC32930.1"/>
    <property type="molecule type" value="Genomic_DNA"/>
</dbReference>